<dbReference type="PANTHER" id="PTHR47237:SF1">
    <property type="entry name" value="SLL0310 PROTEIN"/>
    <property type="match status" value="1"/>
</dbReference>
<dbReference type="Pfam" id="PF00583">
    <property type="entry name" value="Acetyltransf_1"/>
    <property type="match status" value="1"/>
</dbReference>
<dbReference type="InterPro" id="IPR041496">
    <property type="entry name" value="YitH/HolE_GNAT"/>
</dbReference>
<dbReference type="Gene3D" id="3.40.630.90">
    <property type="match status" value="1"/>
</dbReference>
<dbReference type="PANTHER" id="PTHR47237">
    <property type="entry name" value="SLL0310 PROTEIN"/>
    <property type="match status" value="1"/>
</dbReference>
<dbReference type="SUPFAM" id="SSF55729">
    <property type="entry name" value="Acyl-CoA N-acyltransferases (Nat)"/>
    <property type="match status" value="1"/>
</dbReference>
<dbReference type="InterPro" id="IPR052729">
    <property type="entry name" value="Acyl/Acetyltrans_Enzymes"/>
</dbReference>
<proteinExistence type="predicted"/>
<feature type="domain" description="N-acetyltransferase" evidence="1">
    <location>
        <begin position="3"/>
        <end position="143"/>
    </location>
</feature>
<accession>A0ABP7N4D1</accession>
<dbReference type="CDD" id="cd04301">
    <property type="entry name" value="NAT_SF"/>
    <property type="match status" value="1"/>
</dbReference>
<keyword evidence="3" id="KW-1185">Reference proteome</keyword>
<gene>
    <name evidence="2" type="ORF">GCM10022277_34750</name>
</gene>
<dbReference type="InterPro" id="IPR016181">
    <property type="entry name" value="Acyl_CoA_acyltransferase"/>
</dbReference>
<dbReference type="Proteomes" id="UP001501565">
    <property type="component" value="Unassembled WGS sequence"/>
</dbReference>
<evidence type="ECO:0000313" key="3">
    <source>
        <dbReference type="Proteomes" id="UP001501565"/>
    </source>
</evidence>
<sequence>MDFQIRKMVRKDLAKVIDWAAQEGWNPGLHDLNAFFDTDPTGFLVGVLNGEVIGSVSVVRYDDSFGFLGFYIVKPEHRGKGYGIKIWQAGMDYLHGCNVGLDGVVEQQNNYKKSGFEYAYANIRFQGCGGNRNQSIGKQCNDPAVSEYSSEMFDSLLAFDRNYFPVARTGFLKAWLNLPESRAFVHRAGEEVTGYGMIRKCREGYKIGPLFSTTPEVAEALYLALKANVAESESIYLDVPAINHHGMALAQKYNMTEVFETARMYTKSTPDINLDGVFGVTSFELG</sequence>
<name>A0ABP7N4D1_9GAMM</name>
<dbReference type="Pfam" id="PF18014">
    <property type="entry name" value="Acetyltransf_18"/>
    <property type="match status" value="1"/>
</dbReference>
<reference evidence="3" key="1">
    <citation type="journal article" date="2019" name="Int. J. Syst. Evol. Microbiol.">
        <title>The Global Catalogue of Microorganisms (GCM) 10K type strain sequencing project: providing services to taxonomists for standard genome sequencing and annotation.</title>
        <authorList>
            <consortium name="The Broad Institute Genomics Platform"/>
            <consortium name="The Broad Institute Genome Sequencing Center for Infectious Disease"/>
            <person name="Wu L."/>
            <person name="Ma J."/>
        </authorList>
    </citation>
    <scope>NUCLEOTIDE SEQUENCE [LARGE SCALE GENOMIC DNA]</scope>
    <source>
        <strain evidence="3">JCM 17551</strain>
    </source>
</reference>
<dbReference type="Gene3D" id="3.40.630.30">
    <property type="match status" value="1"/>
</dbReference>
<dbReference type="PROSITE" id="PS51186">
    <property type="entry name" value="GNAT"/>
    <property type="match status" value="1"/>
</dbReference>
<dbReference type="RefSeq" id="WP_344799871.1">
    <property type="nucleotide sequence ID" value="NZ_BAABBN010000012.1"/>
</dbReference>
<organism evidence="2 3">
    <name type="scientific">Litoribacillus peritrichatus</name>
    <dbReference type="NCBI Taxonomy" id="718191"/>
    <lineage>
        <taxon>Bacteria</taxon>
        <taxon>Pseudomonadati</taxon>
        <taxon>Pseudomonadota</taxon>
        <taxon>Gammaproteobacteria</taxon>
        <taxon>Oceanospirillales</taxon>
        <taxon>Oceanospirillaceae</taxon>
        <taxon>Litoribacillus</taxon>
    </lineage>
</organism>
<comment type="caution">
    <text evidence="2">The sequence shown here is derived from an EMBL/GenBank/DDBJ whole genome shotgun (WGS) entry which is preliminary data.</text>
</comment>
<protein>
    <submittedName>
        <fullName evidence="2">GNAT family N-acetyltransferase</fullName>
    </submittedName>
</protein>
<dbReference type="EMBL" id="BAABBN010000012">
    <property type="protein sequence ID" value="GAA3935268.1"/>
    <property type="molecule type" value="Genomic_DNA"/>
</dbReference>
<dbReference type="InterPro" id="IPR000182">
    <property type="entry name" value="GNAT_dom"/>
</dbReference>
<evidence type="ECO:0000259" key="1">
    <source>
        <dbReference type="PROSITE" id="PS51186"/>
    </source>
</evidence>
<evidence type="ECO:0000313" key="2">
    <source>
        <dbReference type="EMBL" id="GAA3935268.1"/>
    </source>
</evidence>